<dbReference type="Pfam" id="PF08245">
    <property type="entry name" value="Mur_ligase_M"/>
    <property type="match status" value="1"/>
</dbReference>
<dbReference type="SUPFAM" id="SSF53623">
    <property type="entry name" value="MurD-like peptide ligases, catalytic domain"/>
    <property type="match status" value="1"/>
</dbReference>
<dbReference type="GO" id="GO:0009252">
    <property type="term" value="P:peptidoglycan biosynthetic process"/>
    <property type="evidence" value="ECO:0007669"/>
    <property type="project" value="UniProtKB-UniRule"/>
</dbReference>
<keyword evidence="4 9" id="KW-0436">Ligase</keyword>
<evidence type="ECO:0000256" key="1">
    <source>
        <dbReference type="ARBA" id="ARBA00004496"/>
    </source>
</evidence>
<dbReference type="GO" id="GO:0051301">
    <property type="term" value="P:cell division"/>
    <property type="evidence" value="ECO:0007669"/>
    <property type="project" value="UniProtKB-KW"/>
</dbReference>
<evidence type="ECO:0000256" key="6">
    <source>
        <dbReference type="ARBA" id="ARBA00022741"/>
    </source>
</evidence>
<reference evidence="11 12" key="1">
    <citation type="journal article" date="2017" name="Int. J. Syst. Evol. Microbiol.">
        <title>Marinicauda algicola sp. nov., isolated from a marine red alga Rhodosorus marinus.</title>
        <authorList>
            <person name="Jeong S.E."/>
            <person name="Jeon S.H."/>
            <person name="Chun B.H."/>
            <person name="Kim D.W."/>
            <person name="Jeon C.O."/>
        </authorList>
    </citation>
    <scope>NUCLEOTIDE SEQUENCE [LARGE SCALE GENOMIC DNA]</scope>
    <source>
        <strain evidence="11 12">JCM 31718</strain>
    </source>
</reference>
<evidence type="ECO:0000256" key="7">
    <source>
        <dbReference type="ARBA" id="ARBA00022840"/>
    </source>
</evidence>
<dbReference type="GO" id="GO:0008764">
    <property type="term" value="F:UDP-N-acetylmuramoylalanine-D-glutamate ligase activity"/>
    <property type="evidence" value="ECO:0007669"/>
    <property type="project" value="UniProtKB-UniRule"/>
</dbReference>
<keyword evidence="6 9" id="KW-0547">Nucleotide-binding</keyword>
<keyword evidence="12" id="KW-1185">Reference proteome</keyword>
<dbReference type="InterPro" id="IPR005762">
    <property type="entry name" value="MurD"/>
</dbReference>
<name>A0A4S2H3Q0_9PROT</name>
<evidence type="ECO:0000313" key="11">
    <source>
        <dbReference type="EMBL" id="TGY89991.1"/>
    </source>
</evidence>
<dbReference type="GO" id="GO:0005737">
    <property type="term" value="C:cytoplasm"/>
    <property type="evidence" value="ECO:0007669"/>
    <property type="project" value="UniProtKB-SubCell"/>
</dbReference>
<comment type="subcellular location">
    <subcellularLocation>
        <location evidence="1 9">Cytoplasm</location>
    </subcellularLocation>
</comment>
<dbReference type="NCBIfam" id="TIGR01087">
    <property type="entry name" value="murD"/>
    <property type="match status" value="1"/>
</dbReference>
<proteinExistence type="inferred from homology"/>
<dbReference type="Gene3D" id="3.40.50.720">
    <property type="entry name" value="NAD(P)-binding Rossmann-like Domain"/>
    <property type="match status" value="1"/>
</dbReference>
<dbReference type="InterPro" id="IPR018109">
    <property type="entry name" value="Folylpolyglutamate_synth_CS"/>
</dbReference>
<dbReference type="PANTHER" id="PTHR43692:SF1">
    <property type="entry name" value="UDP-N-ACETYLMURAMOYLALANINE--D-GLUTAMATE LIGASE"/>
    <property type="match status" value="1"/>
</dbReference>
<evidence type="ECO:0000313" key="12">
    <source>
        <dbReference type="Proteomes" id="UP000308054"/>
    </source>
</evidence>
<evidence type="ECO:0000256" key="9">
    <source>
        <dbReference type="HAMAP-Rule" id="MF_00639"/>
    </source>
</evidence>
<keyword evidence="9" id="KW-0573">Peptidoglycan synthesis</keyword>
<dbReference type="Gene3D" id="3.90.190.20">
    <property type="entry name" value="Mur ligase, C-terminal domain"/>
    <property type="match status" value="1"/>
</dbReference>
<keyword evidence="9" id="KW-0133">Cell shape</keyword>
<dbReference type="UniPathway" id="UPA00219"/>
<dbReference type="EMBL" id="SRXW01000001">
    <property type="protein sequence ID" value="TGY89991.1"/>
    <property type="molecule type" value="Genomic_DNA"/>
</dbReference>
<dbReference type="PROSITE" id="PS01011">
    <property type="entry name" value="FOLYLPOLYGLU_SYNT_1"/>
    <property type="match status" value="1"/>
</dbReference>
<dbReference type="GO" id="GO:0008360">
    <property type="term" value="P:regulation of cell shape"/>
    <property type="evidence" value="ECO:0007669"/>
    <property type="project" value="UniProtKB-KW"/>
</dbReference>
<dbReference type="OrthoDB" id="9809796at2"/>
<keyword evidence="5 9" id="KW-0132">Cell division</keyword>
<comment type="caution">
    <text evidence="11">The sequence shown here is derived from an EMBL/GenBank/DDBJ whole genome shotgun (WGS) entry which is preliminary data.</text>
</comment>
<keyword evidence="8 9" id="KW-0131">Cell cycle</keyword>
<dbReference type="InterPro" id="IPR036615">
    <property type="entry name" value="Mur_ligase_C_dom_sf"/>
</dbReference>
<evidence type="ECO:0000256" key="5">
    <source>
        <dbReference type="ARBA" id="ARBA00022618"/>
    </source>
</evidence>
<comment type="function">
    <text evidence="9">Cell wall formation. Catalyzes the addition of glutamate to the nucleotide precursor UDP-N-acetylmuramoyl-L-alanine (UMA).</text>
</comment>
<dbReference type="Gene3D" id="3.40.1190.10">
    <property type="entry name" value="Mur-like, catalytic domain"/>
    <property type="match status" value="1"/>
</dbReference>
<dbReference type="InterPro" id="IPR013221">
    <property type="entry name" value="Mur_ligase_cen"/>
</dbReference>
<organism evidence="11 12">
    <name type="scientific">Marinicauda algicola</name>
    <dbReference type="NCBI Taxonomy" id="2029849"/>
    <lineage>
        <taxon>Bacteria</taxon>
        <taxon>Pseudomonadati</taxon>
        <taxon>Pseudomonadota</taxon>
        <taxon>Alphaproteobacteria</taxon>
        <taxon>Maricaulales</taxon>
        <taxon>Maricaulaceae</taxon>
        <taxon>Marinicauda</taxon>
    </lineage>
</organism>
<feature type="binding site" evidence="9">
    <location>
        <begin position="120"/>
        <end position="126"/>
    </location>
    <ligand>
        <name>ATP</name>
        <dbReference type="ChEBI" id="CHEBI:30616"/>
    </ligand>
</feature>
<evidence type="ECO:0000259" key="10">
    <source>
        <dbReference type="Pfam" id="PF08245"/>
    </source>
</evidence>
<sequence>MIPVTAFAGRAVAVFGLARTGIATAKALAAGGAKVLAWDDNADTRASAERAGVPLVDLNRRDWGDIAALVLSPGVPLHHPSPHRMVELARAVGAPVIGDMELFAMEANKVDNVRVVGITGTNGKSTTTALIGHILKTAGLDVRVGGNIGEAVLSLAPPRPGAIYVLELSSYQLDLVERLHCDVAVFLNITPDHIDRHGSLENYVAAKRRIFATQSDEDTAVIGVDDEITKKVFSEMRASGAQHVVPVSARKVISRGVYVLGGTLYDALDGKAKPGADLSRAIALPGRHNAQNAAAAYAAVRRLGVSPEDAAAGIESFPGLPHRQERVGQVGPVVFINDSKATNADAAAQALGCYDDIFWIAGGQAKEGGVKSLEPFFHRIRRAYLIGQDADLIARQLAGKVDVVQAGNLHTATARAAKDAVESGSHNPVVLLSPACASFDQFRSYEHRGDSFRIAVTDLIAKARGGNAA</sequence>
<keyword evidence="3 9" id="KW-0963">Cytoplasm</keyword>
<dbReference type="SUPFAM" id="SSF51984">
    <property type="entry name" value="MurCD N-terminal domain"/>
    <property type="match status" value="1"/>
</dbReference>
<comment type="similarity">
    <text evidence="9">Belongs to the MurCDEF family.</text>
</comment>
<dbReference type="PANTHER" id="PTHR43692">
    <property type="entry name" value="UDP-N-ACETYLMURAMOYLALANINE--D-GLUTAMATE LIGASE"/>
    <property type="match status" value="1"/>
</dbReference>
<dbReference type="GO" id="GO:0004326">
    <property type="term" value="F:tetrahydrofolylpolyglutamate synthase activity"/>
    <property type="evidence" value="ECO:0007669"/>
    <property type="project" value="InterPro"/>
</dbReference>
<keyword evidence="9" id="KW-0961">Cell wall biogenesis/degradation</keyword>
<dbReference type="Proteomes" id="UP000308054">
    <property type="component" value="Unassembled WGS sequence"/>
</dbReference>
<comment type="catalytic activity">
    <reaction evidence="9">
        <text>UDP-N-acetyl-alpha-D-muramoyl-L-alanine + D-glutamate + ATP = UDP-N-acetyl-alpha-D-muramoyl-L-alanyl-D-glutamate + ADP + phosphate + H(+)</text>
        <dbReference type="Rhea" id="RHEA:16429"/>
        <dbReference type="ChEBI" id="CHEBI:15378"/>
        <dbReference type="ChEBI" id="CHEBI:29986"/>
        <dbReference type="ChEBI" id="CHEBI:30616"/>
        <dbReference type="ChEBI" id="CHEBI:43474"/>
        <dbReference type="ChEBI" id="CHEBI:83898"/>
        <dbReference type="ChEBI" id="CHEBI:83900"/>
        <dbReference type="ChEBI" id="CHEBI:456216"/>
        <dbReference type="EC" id="6.3.2.9"/>
    </reaction>
</comment>
<dbReference type="EC" id="6.3.2.9" evidence="9"/>
<protein>
    <recommendedName>
        <fullName evidence="9">UDP-N-acetylmuramoylalanine--D-glutamate ligase</fullName>
        <ecNumber evidence="9">6.3.2.9</ecNumber>
    </recommendedName>
    <alternativeName>
        <fullName evidence="9">D-glutamic acid-adding enzyme</fullName>
    </alternativeName>
    <alternativeName>
        <fullName evidence="9">UDP-N-acetylmuramoyl-L-alanyl-D-glutamate synthetase</fullName>
    </alternativeName>
</protein>
<comment type="pathway">
    <text evidence="2 9">Cell wall biogenesis; peptidoglycan biosynthesis.</text>
</comment>
<dbReference type="GO" id="GO:0071555">
    <property type="term" value="P:cell wall organization"/>
    <property type="evidence" value="ECO:0007669"/>
    <property type="project" value="UniProtKB-KW"/>
</dbReference>
<evidence type="ECO:0000256" key="3">
    <source>
        <dbReference type="ARBA" id="ARBA00022490"/>
    </source>
</evidence>
<keyword evidence="7 9" id="KW-0067">ATP-binding</keyword>
<dbReference type="RefSeq" id="WP_135994488.1">
    <property type="nucleotide sequence ID" value="NZ_CP071057.1"/>
</dbReference>
<evidence type="ECO:0000256" key="2">
    <source>
        <dbReference type="ARBA" id="ARBA00004752"/>
    </source>
</evidence>
<dbReference type="SUPFAM" id="SSF53244">
    <property type="entry name" value="MurD-like peptide ligases, peptide-binding domain"/>
    <property type="match status" value="1"/>
</dbReference>
<gene>
    <name evidence="9" type="primary">murD</name>
    <name evidence="11" type="ORF">E5163_02340</name>
</gene>
<accession>A0A4S2H3Q0</accession>
<evidence type="ECO:0000256" key="4">
    <source>
        <dbReference type="ARBA" id="ARBA00022598"/>
    </source>
</evidence>
<evidence type="ECO:0000256" key="8">
    <source>
        <dbReference type="ARBA" id="ARBA00023306"/>
    </source>
</evidence>
<dbReference type="GO" id="GO:0005524">
    <property type="term" value="F:ATP binding"/>
    <property type="evidence" value="ECO:0007669"/>
    <property type="project" value="UniProtKB-UniRule"/>
</dbReference>
<feature type="domain" description="Mur ligase central" evidence="10">
    <location>
        <begin position="118"/>
        <end position="300"/>
    </location>
</feature>
<dbReference type="InterPro" id="IPR036565">
    <property type="entry name" value="Mur-like_cat_sf"/>
</dbReference>
<dbReference type="HAMAP" id="MF_00639">
    <property type="entry name" value="MurD"/>
    <property type="match status" value="1"/>
</dbReference>
<dbReference type="AlphaFoldDB" id="A0A4S2H3Q0"/>